<dbReference type="SUPFAM" id="SSF54593">
    <property type="entry name" value="Glyoxalase/Bleomycin resistance protein/Dihydroxybiphenyl dioxygenase"/>
    <property type="match status" value="1"/>
</dbReference>
<dbReference type="InterPro" id="IPR029068">
    <property type="entry name" value="Glyas_Bleomycin-R_OHBP_Dase"/>
</dbReference>
<evidence type="ECO:0000313" key="3">
    <source>
        <dbReference type="Proteomes" id="UP001144471"/>
    </source>
</evidence>
<evidence type="ECO:0000259" key="1">
    <source>
        <dbReference type="PROSITE" id="PS51819"/>
    </source>
</evidence>
<dbReference type="AlphaFoldDB" id="A0A9W6LPT8"/>
<dbReference type="PANTHER" id="PTHR36503:SF3">
    <property type="entry name" value="BLR0126 PROTEIN"/>
    <property type="match status" value="1"/>
</dbReference>
<dbReference type="InterPro" id="IPR037523">
    <property type="entry name" value="VOC_core"/>
</dbReference>
<dbReference type="RefSeq" id="WP_281837639.1">
    <property type="nucleotide sequence ID" value="NZ_BSDY01000030.1"/>
</dbReference>
<dbReference type="InterPro" id="IPR004360">
    <property type="entry name" value="Glyas_Fos-R_dOase_dom"/>
</dbReference>
<gene>
    <name evidence="2" type="ORF">PM10SUCC1_34760</name>
</gene>
<dbReference type="Proteomes" id="UP001144471">
    <property type="component" value="Unassembled WGS sequence"/>
</dbReference>
<protein>
    <submittedName>
        <fullName evidence="2">Glyoxalase/bleomycin resistance/dioxygenase family protein</fullName>
    </submittedName>
</protein>
<sequence length="129" mass="14924">MKTKISLVTIWTDEIGVMKEFYREVLGFKVKTDLGEYVEFVSEGVRFAICERKVMHDYSREFKERGSGQKFELAFPCTDKKDVDSTYEKLILKGAKPIKPPFDTPWNQRCALFADPDGNIHEVFCELDG</sequence>
<comment type="caution">
    <text evidence="2">The sequence shown here is derived from an EMBL/GenBank/DDBJ whole genome shotgun (WGS) entry which is preliminary data.</text>
</comment>
<feature type="domain" description="VOC" evidence="1">
    <location>
        <begin position="4"/>
        <end position="126"/>
    </location>
</feature>
<dbReference type="PROSITE" id="PS51819">
    <property type="entry name" value="VOC"/>
    <property type="match status" value="1"/>
</dbReference>
<organism evidence="2 3">
    <name type="scientific">Propionigenium maris DSM 9537</name>
    <dbReference type="NCBI Taxonomy" id="1123000"/>
    <lineage>
        <taxon>Bacteria</taxon>
        <taxon>Fusobacteriati</taxon>
        <taxon>Fusobacteriota</taxon>
        <taxon>Fusobacteriia</taxon>
        <taxon>Fusobacteriales</taxon>
        <taxon>Fusobacteriaceae</taxon>
        <taxon>Propionigenium</taxon>
    </lineage>
</organism>
<dbReference type="Gene3D" id="3.10.180.10">
    <property type="entry name" value="2,3-Dihydroxybiphenyl 1,2-Dioxygenase, domain 1"/>
    <property type="match status" value="1"/>
</dbReference>
<dbReference type="PANTHER" id="PTHR36503">
    <property type="entry name" value="BLR2520 PROTEIN"/>
    <property type="match status" value="1"/>
</dbReference>
<proteinExistence type="predicted"/>
<accession>A0A9W6LPT8</accession>
<name>A0A9W6LPT8_9FUSO</name>
<reference evidence="2" key="1">
    <citation type="submission" date="2022-12" db="EMBL/GenBank/DDBJ databases">
        <title>Reference genome sequencing for broad-spectrum identification of bacterial and archaeal isolates by mass spectrometry.</title>
        <authorList>
            <person name="Sekiguchi Y."/>
            <person name="Tourlousse D.M."/>
        </authorList>
    </citation>
    <scope>NUCLEOTIDE SEQUENCE</scope>
    <source>
        <strain evidence="2">10succ1</strain>
    </source>
</reference>
<keyword evidence="3" id="KW-1185">Reference proteome</keyword>
<dbReference type="Pfam" id="PF00903">
    <property type="entry name" value="Glyoxalase"/>
    <property type="match status" value="1"/>
</dbReference>
<evidence type="ECO:0000313" key="2">
    <source>
        <dbReference type="EMBL" id="GLI57962.1"/>
    </source>
</evidence>
<dbReference type="EMBL" id="BSDY01000030">
    <property type="protein sequence ID" value="GLI57962.1"/>
    <property type="molecule type" value="Genomic_DNA"/>
</dbReference>